<organism evidence="3 4">
    <name type="scientific">Chengkuizengella axinellae</name>
    <dbReference type="NCBI Taxonomy" id="3064388"/>
    <lineage>
        <taxon>Bacteria</taxon>
        <taxon>Bacillati</taxon>
        <taxon>Bacillota</taxon>
        <taxon>Bacilli</taxon>
        <taxon>Bacillales</taxon>
        <taxon>Paenibacillaceae</taxon>
        <taxon>Chengkuizengella</taxon>
    </lineage>
</organism>
<keyword evidence="1" id="KW-1133">Transmembrane helix</keyword>
<keyword evidence="1" id="KW-0472">Membrane</keyword>
<accession>A0ABT9J2W0</accession>
<reference evidence="3 4" key="1">
    <citation type="submission" date="2023-08" db="EMBL/GenBank/DDBJ databases">
        <authorList>
            <person name="Park J.-S."/>
        </authorList>
    </citation>
    <scope>NUCLEOTIDE SEQUENCE [LARGE SCALE GENOMIC DNA]</scope>
    <source>
        <strain evidence="3 4">2205SS18-9</strain>
    </source>
</reference>
<dbReference type="EMBL" id="JAVAMP010000011">
    <property type="protein sequence ID" value="MDP5275950.1"/>
    <property type="molecule type" value="Genomic_DNA"/>
</dbReference>
<gene>
    <name evidence="3" type="ORF">Q5Y73_17770</name>
</gene>
<evidence type="ECO:0000256" key="2">
    <source>
        <dbReference type="SAM" id="SignalP"/>
    </source>
</evidence>
<evidence type="ECO:0000256" key="1">
    <source>
        <dbReference type="SAM" id="Phobius"/>
    </source>
</evidence>
<keyword evidence="2" id="KW-0732">Signal</keyword>
<keyword evidence="4" id="KW-1185">Reference proteome</keyword>
<dbReference type="Proteomes" id="UP001231941">
    <property type="component" value="Unassembled WGS sequence"/>
</dbReference>
<sequence>MQYKGLLFILGFAFIIVLSTSVVMAHDNNDSGRSVDHHAEVGKLYSFEGKLEAEENGPYEIQFHAVRLEDDAQILTMKNTSEDGSYQFAAQFFDGAEHDVTFSLINPATNKVIAEKTELVEVQGFDPPMFIKVKTIFFLVMMIGIGMLLGMGVIKLRRQRQRTKGGALHGI</sequence>
<feature type="transmembrane region" description="Helical" evidence="1">
    <location>
        <begin position="136"/>
        <end position="154"/>
    </location>
</feature>
<dbReference type="RefSeq" id="WP_305993262.1">
    <property type="nucleotide sequence ID" value="NZ_JAVAMP010000011.1"/>
</dbReference>
<feature type="signal peptide" evidence="2">
    <location>
        <begin position="1"/>
        <end position="25"/>
    </location>
</feature>
<feature type="chain" id="PRO_5046981976" evidence="2">
    <location>
        <begin position="26"/>
        <end position="171"/>
    </location>
</feature>
<protein>
    <submittedName>
        <fullName evidence="3">Uncharacterized protein</fullName>
    </submittedName>
</protein>
<evidence type="ECO:0000313" key="4">
    <source>
        <dbReference type="Proteomes" id="UP001231941"/>
    </source>
</evidence>
<proteinExistence type="predicted"/>
<keyword evidence="1" id="KW-0812">Transmembrane</keyword>
<evidence type="ECO:0000313" key="3">
    <source>
        <dbReference type="EMBL" id="MDP5275950.1"/>
    </source>
</evidence>
<name>A0ABT9J2W0_9BACL</name>
<comment type="caution">
    <text evidence="3">The sequence shown here is derived from an EMBL/GenBank/DDBJ whole genome shotgun (WGS) entry which is preliminary data.</text>
</comment>